<dbReference type="Proteomes" id="UP000199077">
    <property type="component" value="Chromosome I"/>
</dbReference>
<gene>
    <name evidence="3" type="ORF">SAMN04489867_1199</name>
</gene>
<protein>
    <submittedName>
        <fullName evidence="3">Peptidoglycan/LPS O-acetylase OafA/YrhL, contains acyltransferase and SGNH-hydrolase domains</fullName>
    </submittedName>
</protein>
<keyword evidence="1" id="KW-0472">Membrane</keyword>
<dbReference type="Pfam" id="PF01757">
    <property type="entry name" value="Acyl_transf_3"/>
    <property type="match status" value="1"/>
</dbReference>
<dbReference type="InterPro" id="IPR050879">
    <property type="entry name" value="Acyltransferase_3"/>
</dbReference>
<dbReference type="PANTHER" id="PTHR23028:SF53">
    <property type="entry name" value="ACYL_TRANSF_3 DOMAIN-CONTAINING PROTEIN"/>
    <property type="match status" value="1"/>
</dbReference>
<reference evidence="4" key="1">
    <citation type="submission" date="2016-10" db="EMBL/GenBank/DDBJ databases">
        <authorList>
            <person name="Varghese N."/>
            <person name="Submissions S."/>
        </authorList>
    </citation>
    <scope>NUCLEOTIDE SEQUENCE [LARGE SCALE GENOMIC DNA]</scope>
    <source>
        <strain evidence="4">DSM 22329</strain>
    </source>
</reference>
<dbReference type="PANTHER" id="PTHR23028">
    <property type="entry name" value="ACETYLTRANSFERASE"/>
    <property type="match status" value="1"/>
</dbReference>
<keyword evidence="3" id="KW-0012">Acyltransferase</keyword>
<dbReference type="GO" id="GO:0016787">
    <property type="term" value="F:hydrolase activity"/>
    <property type="evidence" value="ECO:0007669"/>
    <property type="project" value="UniProtKB-KW"/>
</dbReference>
<feature type="transmembrane region" description="Helical" evidence="1">
    <location>
        <begin position="270"/>
        <end position="287"/>
    </location>
</feature>
<evidence type="ECO:0000313" key="4">
    <source>
        <dbReference type="Proteomes" id="UP000199077"/>
    </source>
</evidence>
<proteinExistence type="predicted"/>
<feature type="transmembrane region" description="Helical" evidence="1">
    <location>
        <begin position="96"/>
        <end position="115"/>
    </location>
</feature>
<dbReference type="AlphaFoldDB" id="A0A1H0PBP9"/>
<dbReference type="GO" id="GO:0016747">
    <property type="term" value="F:acyltransferase activity, transferring groups other than amino-acyl groups"/>
    <property type="evidence" value="ECO:0007669"/>
    <property type="project" value="InterPro"/>
</dbReference>
<evidence type="ECO:0000259" key="2">
    <source>
        <dbReference type="Pfam" id="PF01757"/>
    </source>
</evidence>
<name>A0A1H0PBP9_9MICO</name>
<keyword evidence="3" id="KW-0808">Transferase</keyword>
<accession>A0A1H0PBP9</accession>
<feature type="domain" description="Acyltransferase 3" evidence="2">
    <location>
        <begin position="16"/>
        <end position="352"/>
    </location>
</feature>
<feature type="transmembrane region" description="Helical" evidence="1">
    <location>
        <begin position="156"/>
        <end position="175"/>
    </location>
</feature>
<evidence type="ECO:0000313" key="3">
    <source>
        <dbReference type="EMBL" id="SDP02125.1"/>
    </source>
</evidence>
<dbReference type="GO" id="GO:0016020">
    <property type="term" value="C:membrane"/>
    <property type="evidence" value="ECO:0007669"/>
    <property type="project" value="TreeGrafter"/>
</dbReference>
<feature type="transmembrane region" description="Helical" evidence="1">
    <location>
        <begin position="339"/>
        <end position="357"/>
    </location>
</feature>
<feature type="transmembrane region" description="Helical" evidence="1">
    <location>
        <begin position="211"/>
        <end position="231"/>
    </location>
</feature>
<dbReference type="GO" id="GO:0009103">
    <property type="term" value="P:lipopolysaccharide biosynthetic process"/>
    <property type="evidence" value="ECO:0007669"/>
    <property type="project" value="TreeGrafter"/>
</dbReference>
<feature type="transmembrane region" description="Helical" evidence="1">
    <location>
        <begin position="299"/>
        <end position="319"/>
    </location>
</feature>
<sequence length="382" mass="41838">MTPVSPQHRPSSPKIPALEGLRGLAILLVVLSHIWVVYPFDRLGEIAPLDGWFKGGSIAVSIFLVLSGFLVTRSLLDAFDDRGASGVGYPLLRRFLRISAQVYLLLVAVLVAAQVDAKDTATEAATSKSTVAVATYTWNWYVREHALEARGDLGHLWYLSVELQVFIALAVAIALWGSRRRALVVGVVVLIVAVTWWRWRVYDVEGWYSASLRTTTRADAALWGILAALLWDRAQRWRREAPAVLGAATLVIVAVVFSGTRLGIDAYFKGQGIAVAIATALFVLAASMPESRTSPAARLLGAAPLRTLGAVSLTLYVWHLPVYWFVSRHTTSWSNLSRTIITVAVLVALVTVLHSFVDEPLRRWTGRIGRIGGPRPAVRTEA</sequence>
<feature type="transmembrane region" description="Helical" evidence="1">
    <location>
        <begin position="182"/>
        <end position="199"/>
    </location>
</feature>
<dbReference type="STRING" id="443156.SAMN04489867_1199"/>
<feature type="transmembrane region" description="Helical" evidence="1">
    <location>
        <begin position="58"/>
        <end position="76"/>
    </location>
</feature>
<keyword evidence="4" id="KW-1185">Reference proteome</keyword>
<dbReference type="EMBL" id="LT629711">
    <property type="protein sequence ID" value="SDP02125.1"/>
    <property type="molecule type" value="Genomic_DNA"/>
</dbReference>
<keyword evidence="1" id="KW-1133">Transmembrane helix</keyword>
<keyword evidence="1" id="KW-0812">Transmembrane</keyword>
<dbReference type="InterPro" id="IPR002656">
    <property type="entry name" value="Acyl_transf_3_dom"/>
</dbReference>
<feature type="transmembrane region" description="Helical" evidence="1">
    <location>
        <begin position="243"/>
        <end position="264"/>
    </location>
</feature>
<keyword evidence="3" id="KW-0378">Hydrolase</keyword>
<evidence type="ECO:0000256" key="1">
    <source>
        <dbReference type="SAM" id="Phobius"/>
    </source>
</evidence>
<feature type="transmembrane region" description="Helical" evidence="1">
    <location>
        <begin position="21"/>
        <end position="38"/>
    </location>
</feature>
<organism evidence="3 4">
    <name type="scientific">Pedococcus dokdonensis</name>
    <dbReference type="NCBI Taxonomy" id="443156"/>
    <lineage>
        <taxon>Bacteria</taxon>
        <taxon>Bacillati</taxon>
        <taxon>Actinomycetota</taxon>
        <taxon>Actinomycetes</taxon>
        <taxon>Micrococcales</taxon>
        <taxon>Intrasporangiaceae</taxon>
        <taxon>Pedococcus</taxon>
    </lineage>
</organism>